<dbReference type="InterPro" id="IPR050093">
    <property type="entry name" value="ABC_SmlMolc_Importer"/>
</dbReference>
<accession>A0A921EQ45</accession>
<evidence type="ECO:0000256" key="3">
    <source>
        <dbReference type="ARBA" id="ARBA00022496"/>
    </source>
</evidence>
<keyword evidence="3" id="KW-0410">Iron transport</keyword>
<evidence type="ECO:0000256" key="1">
    <source>
        <dbReference type="ARBA" id="ARBA00022448"/>
    </source>
</evidence>
<feature type="domain" description="ABC transporter" evidence="10">
    <location>
        <begin position="5"/>
        <end position="233"/>
    </location>
</feature>
<keyword evidence="2" id="KW-1003">Cell membrane</keyword>
<evidence type="ECO:0000256" key="5">
    <source>
        <dbReference type="ARBA" id="ARBA00022840"/>
    </source>
</evidence>
<dbReference type="GO" id="GO:0005524">
    <property type="term" value="F:ATP binding"/>
    <property type="evidence" value="ECO:0007669"/>
    <property type="project" value="UniProtKB-KW"/>
</dbReference>
<keyword evidence="5 11" id="KW-0067">ATP-binding</keyword>
<dbReference type="Proteomes" id="UP000712713">
    <property type="component" value="Unassembled WGS sequence"/>
</dbReference>
<keyword evidence="1" id="KW-0813">Transport</keyword>
<organism evidence="11 12">
    <name type="scientific">Tessaracoccus flavescens</name>
    <dbReference type="NCBI Taxonomy" id="399497"/>
    <lineage>
        <taxon>Bacteria</taxon>
        <taxon>Bacillati</taxon>
        <taxon>Actinomycetota</taxon>
        <taxon>Actinomycetes</taxon>
        <taxon>Propionibacteriales</taxon>
        <taxon>Propionibacteriaceae</taxon>
        <taxon>Tessaracoccus</taxon>
    </lineage>
</organism>
<reference evidence="11" key="1">
    <citation type="journal article" date="2021" name="PeerJ">
        <title>Extensive microbial diversity within the chicken gut microbiome revealed by metagenomics and culture.</title>
        <authorList>
            <person name="Gilroy R."/>
            <person name="Ravi A."/>
            <person name="Getino M."/>
            <person name="Pursley I."/>
            <person name="Horton D.L."/>
            <person name="Alikhan N.F."/>
            <person name="Baker D."/>
            <person name="Gharbi K."/>
            <person name="Hall N."/>
            <person name="Watson M."/>
            <person name="Adriaenssens E.M."/>
            <person name="Foster-Nyarko E."/>
            <person name="Jarju S."/>
            <person name="Secka A."/>
            <person name="Antonio M."/>
            <person name="Oren A."/>
            <person name="Chaudhuri R.R."/>
            <person name="La Ragione R."/>
            <person name="Hildebrand F."/>
            <person name="Pallen M.J."/>
        </authorList>
    </citation>
    <scope>NUCLEOTIDE SEQUENCE</scope>
    <source>
        <strain evidence="11">ChiGjej3B3-7470</strain>
    </source>
</reference>
<dbReference type="SMART" id="SM00382">
    <property type="entry name" value="AAA"/>
    <property type="match status" value="1"/>
</dbReference>
<sequence length="324" mass="34153">MVAGLEVRGAVARYGKVTAVDDVSLAVPPGQIVALLGHSGSGKSTLLRAIAGLEPLVAGSVLWDGASLDGVKTHKRNFGMVFQDAQLFPTMSVGKNVGYGLSKWSRAERDARVGEMLELVGLAGYGDRKITELSGGQAQRVALARSLAPTPRALLLDEPLSALDTGLRRRLADDLARILRETNTTAVYVTHDRDEAYAIADEVAVMADGRLLDKSDPVLLRSRPASRDVATFLGAQAFLTQAQARALGWDGELAVGEVLGVMPGSLVLDGDGVKLEILDQTVTVDDIQISVRLPEGSTAAVSSRGRVESPTVRVRLVDGAVVPA</sequence>
<keyword evidence="4" id="KW-0547">Nucleotide-binding</keyword>
<evidence type="ECO:0000313" key="11">
    <source>
        <dbReference type="EMBL" id="HJE51436.1"/>
    </source>
</evidence>
<dbReference type="Gene3D" id="3.40.50.300">
    <property type="entry name" value="P-loop containing nucleotide triphosphate hydrolases"/>
    <property type="match status" value="1"/>
</dbReference>
<evidence type="ECO:0000256" key="8">
    <source>
        <dbReference type="ARBA" id="ARBA00023136"/>
    </source>
</evidence>
<dbReference type="PROSITE" id="PS50893">
    <property type="entry name" value="ABC_TRANSPORTER_2"/>
    <property type="match status" value="1"/>
</dbReference>
<dbReference type="GO" id="GO:0015418">
    <property type="term" value="F:ABC-type quaternary ammonium compound transporting activity"/>
    <property type="evidence" value="ECO:0007669"/>
    <property type="project" value="UniProtKB-EC"/>
</dbReference>
<evidence type="ECO:0000256" key="9">
    <source>
        <dbReference type="ARBA" id="ARBA00066388"/>
    </source>
</evidence>
<dbReference type="PANTHER" id="PTHR42781">
    <property type="entry name" value="SPERMIDINE/PUTRESCINE IMPORT ATP-BINDING PROTEIN POTA"/>
    <property type="match status" value="1"/>
</dbReference>
<dbReference type="PROSITE" id="PS00211">
    <property type="entry name" value="ABC_TRANSPORTER_1"/>
    <property type="match status" value="1"/>
</dbReference>
<protein>
    <recommendedName>
        <fullName evidence="9">ABC-type quaternary amine transporter</fullName>
        <ecNumber evidence="9">7.6.2.9</ecNumber>
    </recommendedName>
</protein>
<dbReference type="GO" id="GO:0016887">
    <property type="term" value="F:ATP hydrolysis activity"/>
    <property type="evidence" value="ECO:0007669"/>
    <property type="project" value="InterPro"/>
</dbReference>
<dbReference type="InterPro" id="IPR027417">
    <property type="entry name" value="P-loop_NTPase"/>
</dbReference>
<proteinExistence type="predicted"/>
<dbReference type="Pfam" id="PF00005">
    <property type="entry name" value="ABC_tran"/>
    <property type="match status" value="1"/>
</dbReference>
<evidence type="ECO:0000313" key="12">
    <source>
        <dbReference type="Proteomes" id="UP000712713"/>
    </source>
</evidence>
<dbReference type="InterPro" id="IPR003593">
    <property type="entry name" value="AAA+_ATPase"/>
</dbReference>
<dbReference type="InterPro" id="IPR017871">
    <property type="entry name" value="ABC_transporter-like_CS"/>
</dbReference>
<dbReference type="InterPro" id="IPR003439">
    <property type="entry name" value="ABC_transporter-like_ATP-bd"/>
</dbReference>
<evidence type="ECO:0000259" key="10">
    <source>
        <dbReference type="PROSITE" id="PS50893"/>
    </source>
</evidence>
<evidence type="ECO:0000256" key="2">
    <source>
        <dbReference type="ARBA" id="ARBA00022475"/>
    </source>
</evidence>
<keyword evidence="8" id="KW-0472">Membrane</keyword>
<dbReference type="EC" id="7.6.2.9" evidence="9"/>
<dbReference type="FunFam" id="3.40.50.300:FF:000425">
    <property type="entry name" value="Probable ABC transporter, ATP-binding subunit"/>
    <property type="match status" value="1"/>
</dbReference>
<name>A0A921EQ45_9ACTN</name>
<dbReference type="EMBL" id="DYZF01000137">
    <property type="protein sequence ID" value="HJE51436.1"/>
    <property type="molecule type" value="Genomic_DNA"/>
</dbReference>
<dbReference type="GO" id="GO:0015408">
    <property type="term" value="F:ABC-type ferric iron transporter activity"/>
    <property type="evidence" value="ECO:0007669"/>
    <property type="project" value="InterPro"/>
</dbReference>
<dbReference type="GO" id="GO:0016020">
    <property type="term" value="C:membrane"/>
    <property type="evidence" value="ECO:0007669"/>
    <property type="project" value="InterPro"/>
</dbReference>
<dbReference type="SUPFAM" id="SSF52540">
    <property type="entry name" value="P-loop containing nucleoside triphosphate hydrolases"/>
    <property type="match status" value="1"/>
</dbReference>
<dbReference type="AlphaFoldDB" id="A0A921EQ45"/>
<comment type="caution">
    <text evidence="11">The sequence shown here is derived from an EMBL/GenBank/DDBJ whole genome shotgun (WGS) entry which is preliminary data.</text>
</comment>
<dbReference type="CDD" id="cd03259">
    <property type="entry name" value="ABC_Carb_Solutes_like"/>
    <property type="match status" value="1"/>
</dbReference>
<gene>
    <name evidence="11" type="ORF">K8V15_05580</name>
</gene>
<evidence type="ECO:0000256" key="4">
    <source>
        <dbReference type="ARBA" id="ARBA00022741"/>
    </source>
</evidence>
<keyword evidence="7" id="KW-0406">Ion transport</keyword>
<evidence type="ECO:0000256" key="7">
    <source>
        <dbReference type="ARBA" id="ARBA00023065"/>
    </source>
</evidence>
<dbReference type="InterPro" id="IPR015853">
    <property type="entry name" value="ABC_transpr_FbpC"/>
</dbReference>
<keyword evidence="6" id="KW-0408">Iron</keyword>
<evidence type="ECO:0000256" key="6">
    <source>
        <dbReference type="ARBA" id="ARBA00023004"/>
    </source>
</evidence>
<reference evidence="11" key="2">
    <citation type="submission" date="2021-09" db="EMBL/GenBank/DDBJ databases">
        <authorList>
            <person name="Gilroy R."/>
        </authorList>
    </citation>
    <scope>NUCLEOTIDE SEQUENCE</scope>
    <source>
        <strain evidence="11">ChiGjej3B3-7470</strain>
    </source>
</reference>
<dbReference type="PANTHER" id="PTHR42781:SF4">
    <property type="entry name" value="SPERMIDINE_PUTRESCINE IMPORT ATP-BINDING PROTEIN POTA"/>
    <property type="match status" value="1"/>
</dbReference>